<feature type="transmembrane region" description="Helical" evidence="6">
    <location>
        <begin position="106"/>
        <end position="125"/>
    </location>
</feature>
<feature type="transmembrane region" description="Helical" evidence="6">
    <location>
        <begin position="137"/>
        <end position="157"/>
    </location>
</feature>
<comment type="similarity">
    <text evidence="2 6">Belongs to the 4-toluene sulfonate uptake permease (TSUP) (TC 2.A.102) family.</text>
</comment>
<keyword evidence="4 6" id="KW-1133">Transmembrane helix</keyword>
<feature type="transmembrane region" description="Helical" evidence="6">
    <location>
        <begin position="163"/>
        <end position="187"/>
    </location>
</feature>
<proteinExistence type="inferred from homology"/>
<name>A0ABT9WXY1_9BACI</name>
<accession>A0ABT9WXY1</accession>
<reference evidence="7 8" key="1">
    <citation type="submission" date="2023-07" db="EMBL/GenBank/DDBJ databases">
        <title>Genomic Encyclopedia of Type Strains, Phase IV (KMG-IV): sequencing the most valuable type-strain genomes for metagenomic binning, comparative biology and taxonomic classification.</title>
        <authorList>
            <person name="Goeker M."/>
        </authorList>
    </citation>
    <scope>NUCLEOTIDE SEQUENCE [LARGE SCALE GENOMIC DNA]</scope>
    <source>
        <strain evidence="7 8">DSM 23837</strain>
    </source>
</reference>
<evidence type="ECO:0000256" key="5">
    <source>
        <dbReference type="ARBA" id="ARBA00023136"/>
    </source>
</evidence>
<evidence type="ECO:0000256" key="3">
    <source>
        <dbReference type="ARBA" id="ARBA00022692"/>
    </source>
</evidence>
<sequence length="261" mass="28943">MKTILIYFFTILLSNTLGAISGMGGGVIIKPVLDTIGLHSLKSITFYSSIAVFTMSISSIYKQIRNSVMINYKNVLGLSIGSLIGGVFGDIILTFFISFFKNDHKVQVIQYILMIFTLLLILYYNKFSNKKLNLSKLHYYILIGILLGSLSTFLGIGGGPINVAMFIFAFSLDIKTAVVYSIVTIFFSQLAKLSTIALTTGFGMFDLKMLFCIIPAALLGGYIGSKISFMLSEKRVLFFYNAVVVFIIFINIYNLISVCIK</sequence>
<dbReference type="InterPro" id="IPR051598">
    <property type="entry name" value="TSUP/Inactive_protease-like"/>
</dbReference>
<feature type="transmembrane region" description="Helical" evidence="6">
    <location>
        <begin position="76"/>
        <end position="100"/>
    </location>
</feature>
<gene>
    <name evidence="7" type="ORF">J2S08_003495</name>
</gene>
<dbReference type="RefSeq" id="WP_307231747.1">
    <property type="nucleotide sequence ID" value="NZ_JAUSTT010000024.1"/>
</dbReference>
<dbReference type="EMBL" id="JAUSTT010000024">
    <property type="protein sequence ID" value="MDQ0177615.1"/>
    <property type="molecule type" value="Genomic_DNA"/>
</dbReference>
<dbReference type="Proteomes" id="UP001223586">
    <property type="component" value="Unassembled WGS sequence"/>
</dbReference>
<keyword evidence="6" id="KW-1003">Cell membrane</keyword>
<evidence type="ECO:0000256" key="1">
    <source>
        <dbReference type="ARBA" id="ARBA00004141"/>
    </source>
</evidence>
<comment type="caution">
    <text evidence="7">The sequence shown here is derived from an EMBL/GenBank/DDBJ whole genome shotgun (WGS) entry which is preliminary data.</text>
</comment>
<comment type="subcellular location">
    <subcellularLocation>
        <location evidence="6">Cell membrane</location>
        <topology evidence="6">Multi-pass membrane protein</topology>
    </subcellularLocation>
    <subcellularLocation>
        <location evidence="1">Membrane</location>
        <topology evidence="1">Multi-pass membrane protein</topology>
    </subcellularLocation>
</comment>
<evidence type="ECO:0000256" key="4">
    <source>
        <dbReference type="ARBA" id="ARBA00022989"/>
    </source>
</evidence>
<evidence type="ECO:0000256" key="6">
    <source>
        <dbReference type="RuleBase" id="RU363041"/>
    </source>
</evidence>
<protein>
    <recommendedName>
        <fullName evidence="6">Probable membrane transporter protein</fullName>
    </recommendedName>
</protein>
<dbReference type="InterPro" id="IPR002781">
    <property type="entry name" value="TM_pro_TauE-like"/>
</dbReference>
<keyword evidence="5 6" id="KW-0472">Membrane</keyword>
<dbReference type="PANTHER" id="PTHR43701:SF2">
    <property type="entry name" value="MEMBRANE TRANSPORTER PROTEIN YJNA-RELATED"/>
    <property type="match status" value="1"/>
</dbReference>
<evidence type="ECO:0000313" key="8">
    <source>
        <dbReference type="Proteomes" id="UP001223586"/>
    </source>
</evidence>
<keyword evidence="8" id="KW-1185">Reference proteome</keyword>
<dbReference type="PANTHER" id="PTHR43701">
    <property type="entry name" value="MEMBRANE TRANSPORTER PROTEIN MJ0441-RELATED"/>
    <property type="match status" value="1"/>
</dbReference>
<feature type="transmembrane region" description="Helical" evidence="6">
    <location>
        <begin position="207"/>
        <end position="225"/>
    </location>
</feature>
<feature type="transmembrane region" description="Helical" evidence="6">
    <location>
        <begin position="44"/>
        <end position="64"/>
    </location>
</feature>
<keyword evidence="3 6" id="KW-0812">Transmembrane</keyword>
<dbReference type="Pfam" id="PF01925">
    <property type="entry name" value="TauE"/>
    <property type="match status" value="1"/>
</dbReference>
<organism evidence="7 8">
    <name type="scientific">Bacillus chungangensis</name>
    <dbReference type="NCBI Taxonomy" id="587633"/>
    <lineage>
        <taxon>Bacteria</taxon>
        <taxon>Bacillati</taxon>
        <taxon>Bacillota</taxon>
        <taxon>Bacilli</taxon>
        <taxon>Bacillales</taxon>
        <taxon>Bacillaceae</taxon>
        <taxon>Bacillus</taxon>
    </lineage>
</organism>
<evidence type="ECO:0000313" key="7">
    <source>
        <dbReference type="EMBL" id="MDQ0177615.1"/>
    </source>
</evidence>
<evidence type="ECO:0000256" key="2">
    <source>
        <dbReference type="ARBA" id="ARBA00009142"/>
    </source>
</evidence>
<feature type="transmembrane region" description="Helical" evidence="6">
    <location>
        <begin position="237"/>
        <end position="256"/>
    </location>
</feature>